<comment type="catalytic activity">
    <reaction evidence="6">
        <text>a 2'-deoxyadenosine in DNA + S-adenosyl-L-methionine = an N(6)-methyl-2'-deoxyadenosine in DNA + S-adenosyl-L-homocysteine + H(+)</text>
        <dbReference type="Rhea" id="RHEA:15197"/>
        <dbReference type="Rhea" id="RHEA-COMP:12418"/>
        <dbReference type="Rhea" id="RHEA-COMP:12419"/>
        <dbReference type="ChEBI" id="CHEBI:15378"/>
        <dbReference type="ChEBI" id="CHEBI:57856"/>
        <dbReference type="ChEBI" id="CHEBI:59789"/>
        <dbReference type="ChEBI" id="CHEBI:90615"/>
        <dbReference type="ChEBI" id="CHEBI:90616"/>
        <dbReference type="EC" id="2.1.1.72"/>
    </reaction>
</comment>
<organism evidence="8 9">
    <name type="scientific">Murinocardiopsis flavida</name>
    <dbReference type="NCBI Taxonomy" id="645275"/>
    <lineage>
        <taxon>Bacteria</taxon>
        <taxon>Bacillati</taxon>
        <taxon>Actinomycetota</taxon>
        <taxon>Actinomycetes</taxon>
        <taxon>Streptosporangiales</taxon>
        <taxon>Nocardiopsidaceae</taxon>
        <taxon>Murinocardiopsis</taxon>
    </lineage>
</organism>
<accession>A0A2P8CY98</accession>
<keyword evidence="2 8" id="KW-0489">Methyltransferase</keyword>
<evidence type="ECO:0000313" key="8">
    <source>
        <dbReference type="EMBL" id="PSK89950.1"/>
    </source>
</evidence>
<proteinExistence type="predicted"/>
<reference evidence="8 9" key="1">
    <citation type="submission" date="2018-03" db="EMBL/GenBank/DDBJ databases">
        <title>Genomic Encyclopedia of Archaeal and Bacterial Type Strains, Phase II (KMG-II): from individual species to whole genera.</title>
        <authorList>
            <person name="Goeker M."/>
        </authorList>
    </citation>
    <scope>NUCLEOTIDE SEQUENCE [LARGE SCALE GENOMIC DNA]</scope>
    <source>
        <strain evidence="8 9">DSM 45312</strain>
    </source>
</reference>
<evidence type="ECO:0000259" key="7">
    <source>
        <dbReference type="Pfam" id="PF02384"/>
    </source>
</evidence>
<dbReference type="PANTHER" id="PTHR42933:SF3">
    <property type="entry name" value="TYPE I RESTRICTION ENZYME MJAVIII METHYLASE SUBUNIT"/>
    <property type="match status" value="1"/>
</dbReference>
<dbReference type="PANTHER" id="PTHR42933">
    <property type="entry name" value="SLR6095 PROTEIN"/>
    <property type="match status" value="1"/>
</dbReference>
<dbReference type="OrthoDB" id="3618637at2"/>
<dbReference type="GO" id="GO:0009307">
    <property type="term" value="P:DNA restriction-modification system"/>
    <property type="evidence" value="ECO:0007669"/>
    <property type="project" value="UniProtKB-KW"/>
</dbReference>
<evidence type="ECO:0000256" key="6">
    <source>
        <dbReference type="ARBA" id="ARBA00047942"/>
    </source>
</evidence>
<evidence type="ECO:0000256" key="5">
    <source>
        <dbReference type="ARBA" id="ARBA00022747"/>
    </source>
</evidence>
<keyword evidence="9" id="KW-1185">Reference proteome</keyword>
<evidence type="ECO:0000256" key="2">
    <source>
        <dbReference type="ARBA" id="ARBA00022603"/>
    </source>
</evidence>
<evidence type="ECO:0000256" key="1">
    <source>
        <dbReference type="ARBA" id="ARBA00011900"/>
    </source>
</evidence>
<dbReference type="GO" id="GO:0003677">
    <property type="term" value="F:DNA binding"/>
    <property type="evidence" value="ECO:0007669"/>
    <property type="project" value="InterPro"/>
</dbReference>
<dbReference type="EMBL" id="PYGA01000024">
    <property type="protein sequence ID" value="PSK89950.1"/>
    <property type="molecule type" value="Genomic_DNA"/>
</dbReference>
<dbReference type="Gene3D" id="3.40.50.150">
    <property type="entry name" value="Vaccinia Virus protein VP39"/>
    <property type="match status" value="1"/>
</dbReference>
<dbReference type="RefSeq" id="WP_106586006.1">
    <property type="nucleotide sequence ID" value="NZ_PYGA01000024.1"/>
</dbReference>
<dbReference type="Pfam" id="PF02384">
    <property type="entry name" value="N6_Mtase"/>
    <property type="match status" value="1"/>
</dbReference>
<dbReference type="InterPro" id="IPR029063">
    <property type="entry name" value="SAM-dependent_MTases_sf"/>
</dbReference>
<dbReference type="AlphaFoldDB" id="A0A2P8CY98"/>
<dbReference type="InterPro" id="IPR003356">
    <property type="entry name" value="DNA_methylase_A-5"/>
</dbReference>
<keyword evidence="4" id="KW-0949">S-adenosyl-L-methionine</keyword>
<dbReference type="GO" id="GO:0008170">
    <property type="term" value="F:N-methyltransferase activity"/>
    <property type="evidence" value="ECO:0007669"/>
    <property type="project" value="InterPro"/>
</dbReference>
<dbReference type="GO" id="GO:0009007">
    <property type="term" value="F:site-specific DNA-methyltransferase (adenine-specific) activity"/>
    <property type="evidence" value="ECO:0007669"/>
    <property type="project" value="UniProtKB-EC"/>
</dbReference>
<keyword evidence="5" id="KW-0680">Restriction system</keyword>
<sequence length="306" mass="33047">MPDSRKTNRQSQRGRTVDEHAHAIADAVDTAWHRAHGYGHLEVPLSVIAALAFLAPPFNQRGAVAVEISGMESAAFAAFMRRQWRGFVTLRPDLLNPAAPLLLVWHGEHPITGTTLDAARGAARAALQAGQLHLTGDRETRWQVDLFGVLLTLMKGRNAKGAHGQFYTPSPLAHLMAAMLGIAAGETIHEPAAGTGGMLRAAAQVMREADRDPATATWVANDIDPLAVACLAVNAVLWELGPRVVIGVGDTLSDEWITRALAERAETIQIASDMRRLQQMRHAFGLLQRRTDSTAHQQPDEGGEVA</sequence>
<comment type="caution">
    <text evidence="8">The sequence shown here is derived from an EMBL/GenBank/DDBJ whole genome shotgun (WGS) entry which is preliminary data.</text>
</comment>
<evidence type="ECO:0000256" key="4">
    <source>
        <dbReference type="ARBA" id="ARBA00022691"/>
    </source>
</evidence>
<name>A0A2P8CY98_9ACTN</name>
<evidence type="ECO:0000256" key="3">
    <source>
        <dbReference type="ARBA" id="ARBA00022679"/>
    </source>
</evidence>
<dbReference type="InterPro" id="IPR051537">
    <property type="entry name" value="DNA_Adenine_Mtase"/>
</dbReference>
<dbReference type="GO" id="GO:0032259">
    <property type="term" value="P:methylation"/>
    <property type="evidence" value="ECO:0007669"/>
    <property type="project" value="UniProtKB-KW"/>
</dbReference>
<evidence type="ECO:0000313" key="9">
    <source>
        <dbReference type="Proteomes" id="UP000240542"/>
    </source>
</evidence>
<feature type="domain" description="DNA methylase adenine-specific" evidence="7">
    <location>
        <begin position="157"/>
        <end position="258"/>
    </location>
</feature>
<dbReference type="EC" id="2.1.1.72" evidence="1"/>
<dbReference type="SUPFAM" id="SSF53335">
    <property type="entry name" value="S-adenosyl-L-methionine-dependent methyltransferases"/>
    <property type="match status" value="1"/>
</dbReference>
<keyword evidence="3" id="KW-0808">Transferase</keyword>
<dbReference type="PRINTS" id="PR00507">
    <property type="entry name" value="N12N6MTFRASE"/>
</dbReference>
<gene>
    <name evidence="8" type="ORF">CLV63_12454</name>
</gene>
<protein>
    <recommendedName>
        <fullName evidence="1">site-specific DNA-methyltransferase (adenine-specific)</fullName>
        <ecNumber evidence="1">2.1.1.72</ecNumber>
    </recommendedName>
</protein>
<dbReference type="Proteomes" id="UP000240542">
    <property type="component" value="Unassembled WGS sequence"/>
</dbReference>